<evidence type="ECO:0000259" key="8">
    <source>
        <dbReference type="PROSITE" id="PS50017"/>
    </source>
</evidence>
<dbReference type="Gene3D" id="1.10.533.10">
    <property type="entry name" value="Death Domain, Fas"/>
    <property type="match status" value="1"/>
</dbReference>
<protein>
    <recommendedName>
        <fullName evidence="13">RFX-type winged-helix domain-containing protein</fullName>
    </recommendedName>
</protein>
<evidence type="ECO:0000256" key="7">
    <source>
        <dbReference type="SAM" id="MobiDB-lite"/>
    </source>
</evidence>
<dbReference type="PROSITE" id="PS51526">
    <property type="entry name" value="RFX_DBD"/>
    <property type="match status" value="1"/>
</dbReference>
<keyword evidence="5" id="KW-0539">Nucleus</keyword>
<dbReference type="Pfam" id="PF02257">
    <property type="entry name" value="RFX_DNA_binding"/>
    <property type="match status" value="1"/>
</dbReference>
<evidence type="ECO:0000256" key="6">
    <source>
        <dbReference type="SAM" id="Coils"/>
    </source>
</evidence>
<dbReference type="GO" id="GO:0000978">
    <property type="term" value="F:RNA polymerase II cis-regulatory region sequence-specific DNA binding"/>
    <property type="evidence" value="ECO:0007669"/>
    <property type="project" value="TreeGrafter"/>
</dbReference>
<dbReference type="InterPro" id="IPR003150">
    <property type="entry name" value="DNA-bd_RFX"/>
</dbReference>
<evidence type="ECO:0000256" key="4">
    <source>
        <dbReference type="ARBA" id="ARBA00023163"/>
    </source>
</evidence>
<dbReference type="InterPro" id="IPR036390">
    <property type="entry name" value="WH_DNA-bd_sf"/>
</dbReference>
<dbReference type="InterPro" id="IPR039779">
    <property type="entry name" value="RFX-like"/>
</dbReference>
<feature type="region of interest" description="Disordered" evidence="7">
    <location>
        <begin position="107"/>
        <end position="133"/>
    </location>
</feature>
<dbReference type="Gene3D" id="1.10.10.10">
    <property type="entry name" value="Winged helix-like DNA-binding domain superfamily/Winged helix DNA-binding domain"/>
    <property type="match status" value="1"/>
</dbReference>
<evidence type="ECO:0000256" key="1">
    <source>
        <dbReference type="ARBA" id="ARBA00004123"/>
    </source>
</evidence>
<evidence type="ECO:0000259" key="9">
    <source>
        <dbReference type="PROSITE" id="PS51526"/>
    </source>
</evidence>
<reference evidence="10" key="1">
    <citation type="submission" date="2021-02" db="EMBL/GenBank/DDBJ databases">
        <authorList>
            <person name="Nowell W R."/>
        </authorList>
    </citation>
    <scope>NUCLEOTIDE SEQUENCE</scope>
</reference>
<evidence type="ECO:0000256" key="3">
    <source>
        <dbReference type="ARBA" id="ARBA00023125"/>
    </source>
</evidence>
<feature type="domain" description="Death" evidence="8">
    <location>
        <begin position="1"/>
        <end position="46"/>
    </location>
</feature>
<dbReference type="PANTHER" id="PTHR12619:SF33">
    <property type="entry name" value="RFX, ISOFORM H"/>
    <property type="match status" value="1"/>
</dbReference>
<sequence length="934" mass="105212">MDFYEQAAECLKKWFRYHSRAKVHDILTALSKIRRYDLVQLVEKTISKSKHEINDDIEEVDSRKKEVDDLNNKINKLFEKIKNGQFSTHQIFVIQFPFNSSWPQVRLVSPQSTKSTQPRQGSISHQTPTGAGGASQYVIATSTSGGTSGDQSQSSGQTGRVIIATAQATNSNSAQASTSNTYTNGSGFQNGAPVQFQFNTSDGTLYTGTNSFFHPQQNQLVNDSTPLIKQQCFVYHDLPADELDSDNYENLDLNLPQQQLPIGPQIFRLQSRSSGDGYSHHILSCENGTGTFTFLQDENSAQTLAHTTRASPATVQWLVDNFEPAEGCSLRRSILYSFYLQHCQEQKLEQVNPASFGKLIRSVFLGLRTRRLGTRGNSKYHYYGIRLKGSSTLNQYTDKNGELMFKEQHHFGATNTKKRGVFSQSTANANSSASSSPTHCTELQDQSYSSESDIKLNLQQSHFAQDTNSLVLYESIHIDSSLVLPECLKFSDLRRFEDSYKEHCAKLFDVITNLQFTSVEQIWTSFWKSTQSDHSDQLLTAYQLLNICSLSQVQDFIRQCDYTLYQQLIERLIPDILNPMPGQITQSIRTFGKSLDSTLKSIISHMPERLKTIKLSIVNSFSMTIRRYTSLNHLAQAAKAVLRNSQQVQQMLQDLNKVDFKHIQEQASWICECDDLVVSRIENDLKQHLQSQSTLEQWAQWLDGVVVDVLKPYQTQSHLLYAKMAKQFLLSWSFYCSMVIRDLTLRSAASFGSFHLIRLLYDEYMFYLIEHKIAAYSQKTPIAIMAETNLASKLNIYDGIVQPSSSSQTISNGGNALTNGTGVVVPERRNFISKVALVIKKSSTTLDGQQNGNNDQNQSKIVQISTESLQLPVFNRVFTAPSLTTAVTSTLMSKSVDEQSSSTLSLSHPTHYENDNKSSLNDSEEHSTIKKLKT</sequence>
<gene>
    <name evidence="10" type="ORF">GPM918_LOCUS8589</name>
    <name evidence="11" type="ORF">SRO942_LOCUS8589</name>
</gene>
<dbReference type="SUPFAM" id="SSF46785">
    <property type="entry name" value="Winged helix' DNA-binding domain"/>
    <property type="match status" value="1"/>
</dbReference>
<dbReference type="EMBL" id="CAJOBC010001510">
    <property type="protein sequence ID" value="CAF3682720.1"/>
    <property type="molecule type" value="Genomic_DNA"/>
</dbReference>
<organism evidence="10 12">
    <name type="scientific">Didymodactylos carnosus</name>
    <dbReference type="NCBI Taxonomy" id="1234261"/>
    <lineage>
        <taxon>Eukaryota</taxon>
        <taxon>Metazoa</taxon>
        <taxon>Spiralia</taxon>
        <taxon>Gnathifera</taxon>
        <taxon>Rotifera</taxon>
        <taxon>Eurotatoria</taxon>
        <taxon>Bdelloidea</taxon>
        <taxon>Philodinida</taxon>
        <taxon>Philodinidae</taxon>
        <taxon>Didymodactylos</taxon>
    </lineage>
</organism>
<accession>A0A813ZIR2</accession>
<keyword evidence="4" id="KW-0804">Transcription</keyword>
<dbReference type="GO" id="GO:0007165">
    <property type="term" value="P:signal transduction"/>
    <property type="evidence" value="ECO:0007669"/>
    <property type="project" value="InterPro"/>
</dbReference>
<dbReference type="InterPro" id="IPR000488">
    <property type="entry name" value="Death_dom"/>
</dbReference>
<feature type="region of interest" description="Disordered" evidence="7">
    <location>
        <begin position="898"/>
        <end position="934"/>
    </location>
</feature>
<name>A0A813ZIR2_9BILA</name>
<keyword evidence="3" id="KW-0238">DNA-binding</keyword>
<evidence type="ECO:0000256" key="5">
    <source>
        <dbReference type="ARBA" id="ARBA00023242"/>
    </source>
</evidence>
<dbReference type="GO" id="GO:0005634">
    <property type="term" value="C:nucleus"/>
    <property type="evidence" value="ECO:0007669"/>
    <property type="project" value="UniProtKB-SubCell"/>
</dbReference>
<dbReference type="Proteomes" id="UP000681722">
    <property type="component" value="Unassembled WGS sequence"/>
</dbReference>
<feature type="domain" description="RFX-type winged-helix" evidence="9">
    <location>
        <begin position="314"/>
        <end position="389"/>
    </location>
</feature>
<evidence type="ECO:0000313" key="10">
    <source>
        <dbReference type="EMBL" id="CAF0900095.1"/>
    </source>
</evidence>
<feature type="compositionally biased region" description="Polar residues" evidence="7">
    <location>
        <begin position="107"/>
        <end position="129"/>
    </location>
</feature>
<proteinExistence type="predicted"/>
<dbReference type="Pfam" id="PF25340">
    <property type="entry name" value="BCD_RFX"/>
    <property type="match status" value="1"/>
</dbReference>
<dbReference type="Proteomes" id="UP000663829">
    <property type="component" value="Unassembled WGS sequence"/>
</dbReference>
<keyword evidence="6" id="KW-0175">Coiled coil</keyword>
<keyword evidence="2" id="KW-0805">Transcription regulation</keyword>
<comment type="subcellular location">
    <subcellularLocation>
        <location evidence="1">Nucleus</location>
    </subcellularLocation>
</comment>
<feature type="compositionally biased region" description="Low complexity" evidence="7">
    <location>
        <begin position="900"/>
        <end position="909"/>
    </location>
</feature>
<dbReference type="InterPro" id="IPR011029">
    <property type="entry name" value="DEATH-like_dom_sf"/>
</dbReference>
<dbReference type="OrthoDB" id="10056949at2759"/>
<comment type="caution">
    <text evidence="10">The sequence shown here is derived from an EMBL/GenBank/DDBJ whole genome shotgun (WGS) entry which is preliminary data.</text>
</comment>
<dbReference type="GO" id="GO:0000981">
    <property type="term" value="F:DNA-binding transcription factor activity, RNA polymerase II-specific"/>
    <property type="evidence" value="ECO:0007669"/>
    <property type="project" value="TreeGrafter"/>
</dbReference>
<dbReference type="PROSITE" id="PS50017">
    <property type="entry name" value="DEATH_DOMAIN"/>
    <property type="match status" value="1"/>
</dbReference>
<dbReference type="FunFam" id="1.10.10.10:FF:000017">
    <property type="entry name" value="transcription factor RFX3 isoform X1"/>
    <property type="match status" value="1"/>
</dbReference>
<dbReference type="EMBL" id="CAJNOQ010001510">
    <property type="protein sequence ID" value="CAF0900095.1"/>
    <property type="molecule type" value="Genomic_DNA"/>
</dbReference>
<evidence type="ECO:0008006" key="13">
    <source>
        <dbReference type="Google" id="ProtNLM"/>
    </source>
</evidence>
<dbReference type="AlphaFoldDB" id="A0A813ZIR2"/>
<evidence type="ECO:0000313" key="12">
    <source>
        <dbReference type="Proteomes" id="UP000663829"/>
    </source>
</evidence>
<feature type="coiled-coil region" evidence="6">
    <location>
        <begin position="53"/>
        <end position="80"/>
    </location>
</feature>
<keyword evidence="12" id="KW-1185">Reference proteome</keyword>
<dbReference type="InterPro" id="IPR036388">
    <property type="entry name" value="WH-like_DNA-bd_sf"/>
</dbReference>
<dbReference type="PANTHER" id="PTHR12619">
    <property type="entry name" value="RFX TRANSCRIPTION FACTOR FAMILY"/>
    <property type="match status" value="1"/>
</dbReference>
<dbReference type="CDD" id="cd01670">
    <property type="entry name" value="Death"/>
    <property type="match status" value="1"/>
</dbReference>
<evidence type="ECO:0000313" key="11">
    <source>
        <dbReference type="EMBL" id="CAF3682720.1"/>
    </source>
</evidence>
<dbReference type="InterPro" id="IPR057321">
    <property type="entry name" value="RFX1-4/6/8-like_BCD"/>
</dbReference>
<evidence type="ECO:0000256" key="2">
    <source>
        <dbReference type="ARBA" id="ARBA00023015"/>
    </source>
</evidence>